<dbReference type="OrthoDB" id="651601at2759"/>
<comment type="caution">
    <text evidence="8">The sequence shown here is derived from an EMBL/GenBank/DDBJ whole genome shotgun (WGS) entry which is preliminary data.</text>
</comment>
<dbReference type="GO" id="GO:0008270">
    <property type="term" value="F:zinc ion binding"/>
    <property type="evidence" value="ECO:0007669"/>
    <property type="project" value="UniProtKB-KW"/>
</dbReference>
<dbReference type="Gene3D" id="3.30.40.10">
    <property type="entry name" value="Zinc/RING finger domain, C3HC4 (zinc finger)"/>
    <property type="match status" value="1"/>
</dbReference>
<keyword evidence="9" id="KW-1185">Reference proteome</keyword>
<evidence type="ECO:0000313" key="8">
    <source>
        <dbReference type="EMBL" id="RYR33279.1"/>
    </source>
</evidence>
<dbReference type="GO" id="GO:0034244">
    <property type="term" value="P:negative regulation of transcription elongation by RNA polymerase II"/>
    <property type="evidence" value="ECO:0007669"/>
    <property type="project" value="InterPro"/>
</dbReference>
<dbReference type="Proteomes" id="UP000289738">
    <property type="component" value="Chromosome A10"/>
</dbReference>
<sequence length="473" mass="52646">MSLLASSTIQPCDICGDVGFWEVILNCTKCVAREHCYCMKTILSSIPEQWTCDSCQPKRETPSRCKGNRNLEWQARKRQRPTGKVKFLPTDEAMKLSTGSPPSKLIPAKSNLLVTRKTSVKSKNLISRSPSLPPNSNHSNSPIALEKPPRNDGVSKKPVTYQHASHLISKGGTLSAVTEQHNIEKNDDQSIQENMNLFKFLPSSIAAWRGSFVASGNHYDGFEAHPPSTVNRKAYKFSKRMPQTLQLESLPRLDVLTDVFQNNCPDLQDIALYFFPSNENERFRKDFISMIEFMNAKESMLRSSIQGVELLVFTSNLLNTHSRGTIATAAVHVGCFLWGVFRRSKIGKATETLSNMDPLDMDVDMIGGKDIAEKIDRVVKVDRPLVRISLSSSRKEEMKAIASSNIFLQGRPPSCTKPRMKTKKLSSIPLPQNSIKKEPYPLNDPDEPPPGFEAGKVTCKSEAGGGRSKFNGT</sequence>
<dbReference type="InterPro" id="IPR013083">
    <property type="entry name" value="Znf_RING/FYVE/PHD"/>
</dbReference>
<feature type="compositionally biased region" description="Low complexity" evidence="6">
    <location>
        <begin position="124"/>
        <end position="143"/>
    </location>
</feature>
<evidence type="ECO:0000256" key="6">
    <source>
        <dbReference type="SAM" id="MobiDB-lite"/>
    </source>
</evidence>
<organism evidence="8 9">
    <name type="scientific">Arachis hypogaea</name>
    <name type="common">Peanut</name>
    <dbReference type="NCBI Taxonomy" id="3818"/>
    <lineage>
        <taxon>Eukaryota</taxon>
        <taxon>Viridiplantae</taxon>
        <taxon>Streptophyta</taxon>
        <taxon>Embryophyta</taxon>
        <taxon>Tracheophyta</taxon>
        <taxon>Spermatophyta</taxon>
        <taxon>Magnoliopsida</taxon>
        <taxon>eudicotyledons</taxon>
        <taxon>Gunneridae</taxon>
        <taxon>Pentapetalae</taxon>
        <taxon>rosids</taxon>
        <taxon>fabids</taxon>
        <taxon>Fabales</taxon>
        <taxon>Fabaceae</taxon>
        <taxon>Papilionoideae</taxon>
        <taxon>50 kb inversion clade</taxon>
        <taxon>dalbergioids sensu lato</taxon>
        <taxon>Dalbergieae</taxon>
        <taxon>Pterocarpus clade</taxon>
        <taxon>Arachis</taxon>
    </lineage>
</organism>
<keyword evidence="5" id="KW-0804">Transcription</keyword>
<gene>
    <name evidence="8" type="ORF">Ahy_A10g047846</name>
</gene>
<accession>A0A445B3P0</accession>
<dbReference type="PANTHER" id="PTHR33304">
    <property type="match status" value="1"/>
</dbReference>
<name>A0A445B3P0_ARAHY</name>
<evidence type="ECO:0000256" key="2">
    <source>
        <dbReference type="ARBA" id="ARBA00022771"/>
    </source>
</evidence>
<dbReference type="EMBL" id="SDMP01000010">
    <property type="protein sequence ID" value="RYR33279.1"/>
    <property type="molecule type" value="Genomic_DNA"/>
</dbReference>
<evidence type="ECO:0000256" key="5">
    <source>
        <dbReference type="ARBA" id="ARBA00023163"/>
    </source>
</evidence>
<keyword evidence="3" id="KW-0862">Zinc</keyword>
<dbReference type="SMR" id="A0A445B3P0"/>
<evidence type="ECO:0000256" key="3">
    <source>
        <dbReference type="ARBA" id="ARBA00022833"/>
    </source>
</evidence>
<evidence type="ECO:0000256" key="1">
    <source>
        <dbReference type="ARBA" id="ARBA00022723"/>
    </source>
</evidence>
<protein>
    <recommendedName>
        <fullName evidence="7">AIPP2-like SPOC-like domain-containing protein</fullName>
    </recommendedName>
</protein>
<dbReference type="STRING" id="3818.A0A445B3P0"/>
<feature type="domain" description="AIPP2-like SPOC-like" evidence="7">
    <location>
        <begin position="208"/>
        <end position="341"/>
    </location>
</feature>
<dbReference type="SUPFAM" id="SSF57903">
    <property type="entry name" value="FYVE/PHD zinc finger"/>
    <property type="match status" value="1"/>
</dbReference>
<dbReference type="InterPro" id="IPR011011">
    <property type="entry name" value="Znf_FYVE_PHD"/>
</dbReference>
<evidence type="ECO:0000313" key="9">
    <source>
        <dbReference type="Proteomes" id="UP000289738"/>
    </source>
</evidence>
<evidence type="ECO:0000256" key="4">
    <source>
        <dbReference type="ARBA" id="ARBA00023015"/>
    </source>
</evidence>
<dbReference type="PANTHER" id="PTHR33304:SF36">
    <property type="entry name" value="GB|AAF26970.1-RELATED"/>
    <property type="match status" value="1"/>
</dbReference>
<evidence type="ECO:0000259" key="7">
    <source>
        <dbReference type="Pfam" id="PF23121"/>
    </source>
</evidence>
<dbReference type="GO" id="GO:0140566">
    <property type="term" value="F:histone reader activity"/>
    <property type="evidence" value="ECO:0007669"/>
    <property type="project" value="InterPro"/>
</dbReference>
<keyword evidence="4" id="KW-0805">Transcription regulation</keyword>
<dbReference type="Pfam" id="PF23121">
    <property type="entry name" value="SPOC_AIPP2"/>
    <property type="match status" value="1"/>
</dbReference>
<dbReference type="AlphaFoldDB" id="A0A445B3P0"/>
<dbReference type="InterPro" id="IPR056280">
    <property type="entry name" value="AIPP2-like_SPOC"/>
</dbReference>
<feature type="region of interest" description="Disordered" evidence="6">
    <location>
        <begin position="123"/>
        <end position="160"/>
    </location>
</feature>
<keyword evidence="2" id="KW-0863">Zinc-finger</keyword>
<feature type="region of interest" description="Disordered" evidence="6">
    <location>
        <begin position="411"/>
        <end position="473"/>
    </location>
</feature>
<dbReference type="InterPro" id="IPR049914">
    <property type="entry name" value="PHD1-3/5-6"/>
</dbReference>
<keyword evidence="1" id="KW-0479">Metal-binding</keyword>
<proteinExistence type="predicted"/>
<reference evidence="8 9" key="1">
    <citation type="submission" date="2019-01" db="EMBL/GenBank/DDBJ databases">
        <title>Sequencing of cultivated peanut Arachis hypogaea provides insights into genome evolution and oil improvement.</title>
        <authorList>
            <person name="Chen X."/>
        </authorList>
    </citation>
    <scope>NUCLEOTIDE SEQUENCE [LARGE SCALE GENOMIC DNA]</scope>
    <source>
        <strain evidence="9">cv. Fuhuasheng</strain>
        <tissue evidence="8">Leaves</tissue>
    </source>
</reference>
<dbReference type="Gramene" id="arahy.Tifrunner.gnm2.ann2.Ah10g323200.1">
    <property type="protein sequence ID" value="arahy.Tifrunner.gnm2.ann2.Ah10g323200.1-CDS"/>
    <property type="gene ID" value="arahy.Tifrunner.gnm2.ann2.Ah10g323200"/>
</dbReference>